<dbReference type="AlphaFoldDB" id="A0ABD0VSB8"/>
<proteinExistence type="predicted"/>
<dbReference type="Proteomes" id="UP001552299">
    <property type="component" value="Unassembled WGS sequence"/>
</dbReference>
<feature type="region of interest" description="Disordered" evidence="1">
    <location>
        <begin position="1"/>
        <end position="25"/>
    </location>
</feature>
<gene>
    <name evidence="2" type="ORF">M5K25_002022</name>
</gene>
<comment type="caution">
    <text evidence="2">The sequence shown here is derived from an EMBL/GenBank/DDBJ whole genome shotgun (WGS) entry which is preliminary data.</text>
</comment>
<evidence type="ECO:0000313" key="3">
    <source>
        <dbReference type="Proteomes" id="UP001552299"/>
    </source>
</evidence>
<sequence>MDTAIFSPSSLFHDEEDEGRDVEEADDGNQLQSYIERTHTFPGMLRHFDRNRRRELHRCEGNFLPSASLADVRSFRLPSLSDFTLVTTFLPVDRRERRSSRAVEVTFSVSCASPPSPTFDFATFPDVRLRLPCGRRLRSFPDFPFQSKRKLRQFDRKQRLELAGLPISPPDFLALAPTPPPPSVAVRLRSSSDFPSCGSEVTTF</sequence>
<evidence type="ECO:0000313" key="2">
    <source>
        <dbReference type="EMBL" id="KAL0927811.1"/>
    </source>
</evidence>
<organism evidence="2 3">
    <name type="scientific">Dendrobium thyrsiflorum</name>
    <name type="common">Pinecone-like raceme dendrobium</name>
    <name type="synonym">Orchid</name>
    <dbReference type="NCBI Taxonomy" id="117978"/>
    <lineage>
        <taxon>Eukaryota</taxon>
        <taxon>Viridiplantae</taxon>
        <taxon>Streptophyta</taxon>
        <taxon>Embryophyta</taxon>
        <taxon>Tracheophyta</taxon>
        <taxon>Spermatophyta</taxon>
        <taxon>Magnoliopsida</taxon>
        <taxon>Liliopsida</taxon>
        <taxon>Asparagales</taxon>
        <taxon>Orchidaceae</taxon>
        <taxon>Epidendroideae</taxon>
        <taxon>Malaxideae</taxon>
        <taxon>Dendrobiinae</taxon>
        <taxon>Dendrobium</taxon>
    </lineage>
</organism>
<reference evidence="2 3" key="1">
    <citation type="journal article" date="2024" name="Plant Biotechnol. J.">
        <title>Dendrobium thyrsiflorum genome and its molecular insights into genes involved in important horticultural traits.</title>
        <authorList>
            <person name="Chen B."/>
            <person name="Wang J.Y."/>
            <person name="Zheng P.J."/>
            <person name="Li K.L."/>
            <person name="Liang Y.M."/>
            <person name="Chen X.F."/>
            <person name="Zhang C."/>
            <person name="Zhao X."/>
            <person name="He X."/>
            <person name="Zhang G.Q."/>
            <person name="Liu Z.J."/>
            <person name="Xu Q."/>
        </authorList>
    </citation>
    <scope>NUCLEOTIDE SEQUENCE [LARGE SCALE GENOMIC DNA]</scope>
    <source>
        <strain evidence="2">GZMU011</strain>
    </source>
</reference>
<accession>A0ABD0VSB8</accession>
<evidence type="ECO:0000256" key="1">
    <source>
        <dbReference type="SAM" id="MobiDB-lite"/>
    </source>
</evidence>
<feature type="compositionally biased region" description="Polar residues" evidence="1">
    <location>
        <begin position="1"/>
        <end position="10"/>
    </location>
</feature>
<protein>
    <submittedName>
        <fullName evidence="2">Uncharacterized protein</fullName>
    </submittedName>
</protein>
<dbReference type="EMBL" id="JANQDX010000002">
    <property type="protein sequence ID" value="KAL0927811.1"/>
    <property type="molecule type" value="Genomic_DNA"/>
</dbReference>
<name>A0ABD0VSB8_DENTH</name>
<feature type="compositionally biased region" description="Acidic residues" evidence="1">
    <location>
        <begin position="14"/>
        <end position="25"/>
    </location>
</feature>
<keyword evidence="3" id="KW-1185">Reference proteome</keyword>